<evidence type="ECO:0000256" key="4">
    <source>
        <dbReference type="ARBA" id="ARBA00022679"/>
    </source>
</evidence>
<evidence type="ECO:0000256" key="3">
    <source>
        <dbReference type="ARBA" id="ARBA00022527"/>
    </source>
</evidence>
<dbReference type="InterPro" id="IPR038357">
    <property type="entry name" value="KEN_sf"/>
</dbReference>
<dbReference type="EC" id="2.7.11.1" evidence="2"/>
<dbReference type="GO" id="GO:0006397">
    <property type="term" value="P:mRNA processing"/>
    <property type="evidence" value="ECO:0007669"/>
    <property type="project" value="InterPro"/>
</dbReference>
<evidence type="ECO:0000256" key="6">
    <source>
        <dbReference type="ARBA" id="ARBA00022741"/>
    </source>
</evidence>
<evidence type="ECO:0000256" key="2">
    <source>
        <dbReference type="ARBA" id="ARBA00012513"/>
    </source>
</evidence>
<dbReference type="PROSITE" id="PS00108">
    <property type="entry name" value="PROTEIN_KINASE_ST"/>
    <property type="match status" value="1"/>
</dbReference>
<dbReference type="GO" id="GO:0036498">
    <property type="term" value="P:IRE1-mediated unfolded protein response"/>
    <property type="evidence" value="ECO:0007669"/>
    <property type="project" value="TreeGrafter"/>
</dbReference>
<evidence type="ECO:0000313" key="12">
    <source>
        <dbReference type="EMBL" id="EPS70743.1"/>
    </source>
</evidence>
<evidence type="ECO:0000256" key="1">
    <source>
        <dbReference type="ARBA" id="ARBA00004479"/>
    </source>
</evidence>
<dbReference type="PANTHER" id="PTHR13954:SF27">
    <property type="entry name" value="SERINE_THREONINE-PROTEIN KINASE_ENDORIBONUCLEASE IRE1B"/>
    <property type="match status" value="1"/>
</dbReference>
<dbReference type="CDD" id="cd10422">
    <property type="entry name" value="RNase_Ire1"/>
    <property type="match status" value="1"/>
</dbReference>
<dbReference type="FunFam" id="1.10.510.10:FF:000463">
    <property type="entry name" value="Serine/threonine-protein kinase/endoribonuclease IRE1a"/>
    <property type="match status" value="1"/>
</dbReference>
<proteinExistence type="predicted"/>
<evidence type="ECO:0000259" key="10">
    <source>
        <dbReference type="PROSITE" id="PS50011"/>
    </source>
</evidence>
<dbReference type="GO" id="GO:0004521">
    <property type="term" value="F:RNA endonuclease activity"/>
    <property type="evidence" value="ECO:0007669"/>
    <property type="project" value="InterPro"/>
</dbReference>
<feature type="non-terminal residue" evidence="12">
    <location>
        <position position="1"/>
    </location>
</feature>
<sequence length="826" mass="93600">VIVAAPDGTVHLVEIESGKILWSFSSGSSIYSSYQLIPNHEGEKLNSSSVDEDNFYIDCGDDWELYLHGKGLRKVVPVIDYRRAEEFVKRTPFVSAGGGVMLGSKKTSAFLLNAETGKVVRSFKTDNSPSFEFNADAASSFTTTEIEEWLPSTSDSTEKPLYVTRTDYALSYTSVKTGKVLWYLMFADIEASFVCDGIENFFGSFPDDTKFRSKQGLDGKFAVNCHTRPVVYRIRDRSSLENLFIGNGLQDAALPGEVHLSLPMSEDQDKEADENSLALRNNEESGIILALPSSDHKELTTRSPDDDGTPQVDSLTLAQLYHWPFVICSALVTLASTFLFFFRGSFIRGSGKQLHTQSKDLKLQSVAPRKKKPRKSVMNKQRVISERHLLQERSDDNGNPFEERRLGKLVVTNKEIAKGSNGTIVLEGNYNGRSVAVKRLVRTHHGVAEKEIQNLIVSDQHPNIVRWYGVEYDQDFVYLCLERCACNLQDLISFSASPYRIPDDHQSIDYDLQSMRKLGTEKELEFWKPNGHPSSVLLKLLRDIACGLAHMHELGIVHRDLKPQNVLIIKDRSVVSAKISDMGISKHLDREMSSLSKHITADLTAGHGSSGWQAPEQLRGLRQTRAVDLFSLGCIFFFCITGGKHPFGETLERDVNIVNNQRDLFLVDHMPEAADIISRLLDPSPELRPKAAETLRHPVFWSSEMRLSFLRDASDRVELEDGSELLQELENMATGVGRWDEKMDTVFIQDLGRYRRYKYDSVRDLLRVIRNKLNHYRELSKEVQLVLGSVPDGFDSYFSTRFPRLLMEVYRVIIKYCADEEIFHKY</sequence>
<dbReference type="Gene3D" id="2.130.10.10">
    <property type="entry name" value="YVTN repeat-like/Quinoprotein amine dehydrogenase"/>
    <property type="match status" value="1"/>
</dbReference>
<keyword evidence="4" id="KW-0808">Transferase</keyword>
<gene>
    <name evidence="12" type="ORF">M569_04013</name>
</gene>
<dbReference type="InterPro" id="IPR008271">
    <property type="entry name" value="Ser/Thr_kinase_AS"/>
</dbReference>
<dbReference type="OrthoDB" id="63989at2759"/>
<name>S8E4P1_9LAMI</name>
<dbReference type="Gene3D" id="1.20.1440.180">
    <property type="entry name" value="KEN domain"/>
    <property type="match status" value="1"/>
</dbReference>
<keyword evidence="8" id="KW-0067">ATP-binding</keyword>
<evidence type="ECO:0000256" key="7">
    <source>
        <dbReference type="ARBA" id="ARBA00022777"/>
    </source>
</evidence>
<keyword evidence="6" id="KW-0547">Nucleotide-binding</keyword>
<dbReference type="PROSITE" id="PS51392">
    <property type="entry name" value="KEN"/>
    <property type="match status" value="1"/>
</dbReference>
<comment type="caution">
    <text evidence="12">The sequence shown here is derived from an EMBL/GenBank/DDBJ whole genome shotgun (WGS) entry which is preliminary data.</text>
</comment>
<dbReference type="GO" id="GO:0005524">
    <property type="term" value="F:ATP binding"/>
    <property type="evidence" value="ECO:0007669"/>
    <property type="project" value="UniProtKB-KW"/>
</dbReference>
<dbReference type="SMART" id="SM00580">
    <property type="entry name" value="PUG"/>
    <property type="match status" value="1"/>
</dbReference>
<dbReference type="InterPro" id="IPR000719">
    <property type="entry name" value="Prot_kinase_dom"/>
</dbReference>
<dbReference type="InterPro" id="IPR011009">
    <property type="entry name" value="Kinase-like_dom_sf"/>
</dbReference>
<dbReference type="Gene3D" id="1.10.510.10">
    <property type="entry name" value="Transferase(Phosphotransferase) domain 1"/>
    <property type="match status" value="1"/>
</dbReference>
<organism evidence="12 13">
    <name type="scientific">Genlisea aurea</name>
    <dbReference type="NCBI Taxonomy" id="192259"/>
    <lineage>
        <taxon>Eukaryota</taxon>
        <taxon>Viridiplantae</taxon>
        <taxon>Streptophyta</taxon>
        <taxon>Embryophyta</taxon>
        <taxon>Tracheophyta</taxon>
        <taxon>Spermatophyta</taxon>
        <taxon>Magnoliopsida</taxon>
        <taxon>eudicotyledons</taxon>
        <taxon>Gunneridae</taxon>
        <taxon>Pentapetalae</taxon>
        <taxon>asterids</taxon>
        <taxon>lamiids</taxon>
        <taxon>Lamiales</taxon>
        <taxon>Lentibulariaceae</taxon>
        <taxon>Genlisea</taxon>
    </lineage>
</organism>
<comment type="subcellular location">
    <subcellularLocation>
        <location evidence="1">Membrane</location>
        <topology evidence="1">Single-pass type I membrane protein</topology>
    </subcellularLocation>
</comment>
<feature type="non-terminal residue" evidence="12">
    <location>
        <position position="826"/>
    </location>
</feature>
<dbReference type="Pfam" id="PF00069">
    <property type="entry name" value="Pkinase"/>
    <property type="match status" value="1"/>
</dbReference>
<keyword evidence="7" id="KW-0418">Kinase</keyword>
<evidence type="ECO:0000256" key="9">
    <source>
        <dbReference type="ARBA" id="ARBA00022989"/>
    </source>
</evidence>
<evidence type="ECO:0000313" key="13">
    <source>
        <dbReference type="Proteomes" id="UP000015453"/>
    </source>
</evidence>
<dbReference type="PANTHER" id="PTHR13954">
    <property type="entry name" value="IRE1-RELATED"/>
    <property type="match status" value="1"/>
</dbReference>
<keyword evidence="9" id="KW-1133">Transmembrane helix</keyword>
<dbReference type="PROSITE" id="PS50011">
    <property type="entry name" value="PROTEIN_KINASE_DOM"/>
    <property type="match status" value="1"/>
</dbReference>
<keyword evidence="3" id="KW-0723">Serine/threonine-protein kinase</keyword>
<dbReference type="GO" id="GO:1990604">
    <property type="term" value="C:IRE1-TRAF2-ASK1 complex"/>
    <property type="evidence" value="ECO:0007669"/>
    <property type="project" value="TreeGrafter"/>
</dbReference>
<dbReference type="InterPro" id="IPR015943">
    <property type="entry name" value="WD40/YVTN_repeat-like_dom_sf"/>
</dbReference>
<dbReference type="SUPFAM" id="SSF56112">
    <property type="entry name" value="Protein kinase-like (PK-like)"/>
    <property type="match status" value="1"/>
</dbReference>
<dbReference type="SMART" id="SM00220">
    <property type="entry name" value="S_TKc"/>
    <property type="match status" value="1"/>
</dbReference>
<dbReference type="EMBL" id="AUSU01001558">
    <property type="protein sequence ID" value="EPS70743.1"/>
    <property type="molecule type" value="Genomic_DNA"/>
</dbReference>
<keyword evidence="5" id="KW-0812">Transmembrane</keyword>
<accession>S8E4P1</accession>
<feature type="domain" description="KEN" evidence="11">
    <location>
        <begin position="703"/>
        <end position="826"/>
    </location>
</feature>
<dbReference type="GO" id="GO:0051082">
    <property type="term" value="F:unfolded protein binding"/>
    <property type="evidence" value="ECO:0007669"/>
    <property type="project" value="TreeGrafter"/>
</dbReference>
<dbReference type="InterPro" id="IPR010513">
    <property type="entry name" value="KEN_dom"/>
</dbReference>
<dbReference type="AlphaFoldDB" id="S8E4P1"/>
<dbReference type="InterPro" id="IPR045133">
    <property type="entry name" value="IRE1/2-like"/>
</dbReference>
<dbReference type="Gene3D" id="3.30.200.20">
    <property type="entry name" value="Phosphorylase Kinase, domain 1"/>
    <property type="match status" value="1"/>
</dbReference>
<keyword evidence="13" id="KW-1185">Reference proteome</keyword>
<dbReference type="SUPFAM" id="SSF50998">
    <property type="entry name" value="Quinoprotein alcohol dehydrogenase-like"/>
    <property type="match status" value="1"/>
</dbReference>
<evidence type="ECO:0000256" key="5">
    <source>
        <dbReference type="ARBA" id="ARBA00022692"/>
    </source>
</evidence>
<dbReference type="InterPro" id="IPR011047">
    <property type="entry name" value="Quinoprotein_ADH-like_sf"/>
</dbReference>
<reference evidence="12 13" key="1">
    <citation type="journal article" date="2013" name="BMC Genomics">
        <title>The miniature genome of a carnivorous plant Genlisea aurea contains a low number of genes and short non-coding sequences.</title>
        <authorList>
            <person name="Leushkin E.V."/>
            <person name="Sutormin R.A."/>
            <person name="Nabieva E.R."/>
            <person name="Penin A.A."/>
            <person name="Kondrashov A.S."/>
            <person name="Logacheva M.D."/>
        </authorList>
    </citation>
    <scope>NUCLEOTIDE SEQUENCE [LARGE SCALE GENOMIC DNA]</scope>
</reference>
<protein>
    <recommendedName>
        <fullName evidence="2">non-specific serine/threonine protein kinase</fullName>
        <ecNumber evidence="2">2.7.11.1</ecNumber>
    </recommendedName>
</protein>
<dbReference type="FunFam" id="3.30.200.20:FF:000077">
    <property type="entry name" value="Putative Serine/threonine-protein kinase/endoribonuclease IRE1"/>
    <property type="match status" value="1"/>
</dbReference>
<evidence type="ECO:0000259" key="11">
    <source>
        <dbReference type="PROSITE" id="PS51392"/>
    </source>
</evidence>
<dbReference type="Pfam" id="PF06479">
    <property type="entry name" value="Ribonuc_2-5A"/>
    <property type="match status" value="1"/>
</dbReference>
<evidence type="ECO:0000256" key="8">
    <source>
        <dbReference type="ARBA" id="ARBA00022840"/>
    </source>
</evidence>
<feature type="domain" description="Protein kinase" evidence="10">
    <location>
        <begin position="410"/>
        <end position="700"/>
    </location>
</feature>
<dbReference type="GO" id="GO:0004674">
    <property type="term" value="F:protein serine/threonine kinase activity"/>
    <property type="evidence" value="ECO:0007669"/>
    <property type="project" value="UniProtKB-KW"/>
</dbReference>
<keyword evidence="9" id="KW-0472">Membrane</keyword>
<dbReference type="Proteomes" id="UP000015453">
    <property type="component" value="Unassembled WGS sequence"/>
</dbReference>